<dbReference type="InterPro" id="IPR043504">
    <property type="entry name" value="Peptidase_S1_PA_chymotrypsin"/>
</dbReference>
<dbReference type="PROSITE" id="PS50240">
    <property type="entry name" value="TRYPSIN_DOM"/>
    <property type="match status" value="1"/>
</dbReference>
<dbReference type="InterPro" id="IPR001254">
    <property type="entry name" value="Trypsin_dom"/>
</dbReference>
<dbReference type="GO" id="GO:0004252">
    <property type="term" value="F:serine-type endopeptidase activity"/>
    <property type="evidence" value="ECO:0007669"/>
    <property type="project" value="InterPro"/>
</dbReference>
<evidence type="ECO:0000313" key="4">
    <source>
        <dbReference type="EMBL" id="EAT35261.1"/>
    </source>
</evidence>
<dbReference type="PANTHER" id="PTHR24258:SF136">
    <property type="entry name" value="GH06673P-RELATED"/>
    <property type="match status" value="1"/>
</dbReference>
<dbReference type="EMBL" id="CH477897">
    <property type="protein sequence ID" value="EAT35261.1"/>
    <property type="molecule type" value="Genomic_DNA"/>
</dbReference>
<dbReference type="SMART" id="SM00020">
    <property type="entry name" value="Tryp_SPc"/>
    <property type="match status" value="1"/>
</dbReference>
<gene>
    <name evidence="4" type="ORF">AaeL_AAEL012563</name>
</gene>
<accession>A0A1S4FWZ1</accession>
<evidence type="ECO:0000256" key="2">
    <source>
        <dbReference type="SAM" id="SignalP"/>
    </source>
</evidence>
<dbReference type="AlphaFoldDB" id="A0A1S4FWZ1"/>
<dbReference type="OMA" id="QATVTGW"/>
<feature type="signal peptide" evidence="2">
    <location>
        <begin position="1"/>
        <end position="16"/>
    </location>
</feature>
<dbReference type="Proteomes" id="UP000682892">
    <property type="component" value="Unassembled WGS sequence"/>
</dbReference>
<evidence type="ECO:0000256" key="1">
    <source>
        <dbReference type="ARBA" id="ARBA00024195"/>
    </source>
</evidence>
<dbReference type="OrthoDB" id="5565075at2759"/>
<organism evidence="4 5">
    <name type="scientific">Aedes aegypti</name>
    <name type="common">Yellowfever mosquito</name>
    <name type="synonym">Culex aegypti</name>
    <dbReference type="NCBI Taxonomy" id="7159"/>
    <lineage>
        <taxon>Eukaryota</taxon>
        <taxon>Metazoa</taxon>
        <taxon>Ecdysozoa</taxon>
        <taxon>Arthropoda</taxon>
        <taxon>Hexapoda</taxon>
        <taxon>Insecta</taxon>
        <taxon>Pterygota</taxon>
        <taxon>Neoptera</taxon>
        <taxon>Endopterygota</taxon>
        <taxon>Diptera</taxon>
        <taxon>Nematocera</taxon>
        <taxon>Culicoidea</taxon>
        <taxon>Culicidae</taxon>
        <taxon>Culicinae</taxon>
        <taxon>Aedini</taxon>
        <taxon>Aedes</taxon>
        <taxon>Stegomyia</taxon>
    </lineage>
</organism>
<sequence>MKSLAVVLLLVAVATASVIPQKEERVVGGSIAERGQFPYAVGLITRINILMSGQCAGSLLSNRFILTSASCVNGIQSAVAIIGGLRINDATESDQIRMTVTQFIVHNGYIEGTDDFDVAFAVLPIPISFTENIRPVRLPNRRQVEATFVGQQGTFMGWGRFGEGTSNSDVLRFGRSQVITNLSCRLSLPTNTILDEHICTEGFNAATGRGSPCQGDNGAPLTITDADGITTLVGVFSFNSILGCDGGRAAVFTRISAYLDWIENNSDIVIQDNFQ</sequence>
<dbReference type="PANTHER" id="PTHR24258">
    <property type="entry name" value="SERINE PROTEASE-RELATED"/>
    <property type="match status" value="1"/>
</dbReference>
<name>A0A1S4FWZ1_AEDAE</name>
<keyword evidence="2" id="KW-0732">Signal</keyword>
<protein>
    <submittedName>
        <fullName evidence="4">AAEL012563-PA</fullName>
    </submittedName>
</protein>
<dbReference type="SUPFAM" id="SSF50494">
    <property type="entry name" value="Trypsin-like serine proteases"/>
    <property type="match status" value="1"/>
</dbReference>
<evidence type="ECO:0000259" key="3">
    <source>
        <dbReference type="PROSITE" id="PS50240"/>
    </source>
</evidence>
<feature type="chain" id="PRO_5036451931" evidence="2">
    <location>
        <begin position="17"/>
        <end position="275"/>
    </location>
</feature>
<dbReference type="GO" id="GO:0006508">
    <property type="term" value="P:proteolysis"/>
    <property type="evidence" value="ECO:0007669"/>
    <property type="project" value="InterPro"/>
</dbReference>
<comment type="similarity">
    <text evidence="1">Belongs to the peptidase S1 family. CLIP subfamily.</text>
</comment>
<reference evidence="4" key="1">
    <citation type="submission" date="2005-10" db="EMBL/GenBank/DDBJ databases">
        <authorList>
            <person name="Loftus B.J."/>
            <person name="Nene V.M."/>
            <person name="Hannick L.I."/>
            <person name="Bidwell S."/>
            <person name="Haas B."/>
            <person name="Amedeo P."/>
            <person name="Orvis J."/>
            <person name="Wortman J.R."/>
            <person name="White O.R."/>
            <person name="Salzberg S."/>
            <person name="Shumway M."/>
            <person name="Koo H."/>
            <person name="Zhao Y."/>
            <person name="Holmes M."/>
            <person name="Miller J."/>
            <person name="Schatz M."/>
            <person name="Pop M."/>
            <person name="Pai G."/>
            <person name="Utterback T."/>
            <person name="Rogers Y.-H."/>
            <person name="Kravitz S."/>
            <person name="Fraser C.M."/>
        </authorList>
    </citation>
    <scope>NUCLEOTIDE SEQUENCE</scope>
    <source>
        <strain evidence="4">Liverpool</strain>
    </source>
</reference>
<proteinExistence type="inferred from homology"/>
<reference evidence="4" key="2">
    <citation type="journal article" date="2007" name="Science">
        <title>Genome sequence of Aedes aegypti, a major arbovirus vector.</title>
        <authorList>
            <person name="Nene V."/>
            <person name="Wortman J.R."/>
            <person name="Lawson D."/>
            <person name="Haas B."/>
            <person name="Kodira C."/>
            <person name="Tu Z.J."/>
            <person name="Loftus B."/>
            <person name="Xi Z."/>
            <person name="Megy K."/>
            <person name="Grabherr M."/>
            <person name="Ren Q."/>
            <person name="Zdobnov E.M."/>
            <person name="Lobo N.F."/>
            <person name="Campbell K.S."/>
            <person name="Brown S.E."/>
            <person name="Bonaldo M.F."/>
            <person name="Zhu J."/>
            <person name="Sinkins S.P."/>
            <person name="Hogenkamp D.G."/>
            <person name="Amedeo P."/>
            <person name="Arensburger P."/>
            <person name="Atkinson P.W."/>
            <person name="Bidwell S."/>
            <person name="Biedler J."/>
            <person name="Birney E."/>
            <person name="Bruggner R.V."/>
            <person name="Costas J."/>
            <person name="Coy M.R."/>
            <person name="Crabtree J."/>
            <person name="Crawford M."/>
            <person name="Debruyn B."/>
            <person name="Decaprio D."/>
            <person name="Eiglmeier K."/>
            <person name="Eisenstadt E."/>
            <person name="El-Dorry H."/>
            <person name="Gelbart W.M."/>
            <person name="Gomes S.L."/>
            <person name="Hammond M."/>
            <person name="Hannick L.I."/>
            <person name="Hogan J.R."/>
            <person name="Holmes M.H."/>
            <person name="Jaffe D."/>
            <person name="Johnston J.S."/>
            <person name="Kennedy R.C."/>
            <person name="Koo H."/>
            <person name="Kravitz S."/>
            <person name="Kriventseva E.V."/>
            <person name="Kulp D."/>
            <person name="Labutti K."/>
            <person name="Lee E."/>
            <person name="Li S."/>
            <person name="Lovin D.D."/>
            <person name="Mao C."/>
            <person name="Mauceli E."/>
            <person name="Menck C.F."/>
            <person name="Miller J.R."/>
            <person name="Montgomery P."/>
            <person name="Mori A."/>
            <person name="Nascimento A.L."/>
            <person name="Naveira H.F."/>
            <person name="Nusbaum C."/>
            <person name="O'leary S."/>
            <person name="Orvis J."/>
            <person name="Pertea M."/>
            <person name="Quesneville H."/>
            <person name="Reidenbach K.R."/>
            <person name="Rogers Y.H."/>
            <person name="Roth C.W."/>
            <person name="Schneider J.R."/>
            <person name="Schatz M."/>
            <person name="Shumway M."/>
            <person name="Stanke M."/>
            <person name="Stinson E.O."/>
            <person name="Tubio J.M."/>
            <person name="Vanzee J.P."/>
            <person name="Verjovski-Almeida S."/>
            <person name="Werner D."/>
            <person name="White O."/>
            <person name="Wyder S."/>
            <person name="Zeng Q."/>
            <person name="Zhao Q."/>
            <person name="Zhao Y."/>
            <person name="Hill C.A."/>
            <person name="Raikhel A.S."/>
            <person name="Soares M.B."/>
            <person name="Knudson D.L."/>
            <person name="Lee N.H."/>
            <person name="Galagan J."/>
            <person name="Salzberg S.L."/>
            <person name="Paulsen I.T."/>
            <person name="Dimopoulos G."/>
            <person name="Collins F.H."/>
            <person name="Birren B."/>
            <person name="Fraser-Liggett C.M."/>
            <person name="Severson D.W."/>
        </authorList>
    </citation>
    <scope>NUCLEOTIDE SEQUENCE [LARGE SCALE GENOMIC DNA]</scope>
    <source>
        <strain evidence="4">Liverpool</strain>
    </source>
</reference>
<evidence type="ECO:0000313" key="5">
    <source>
        <dbReference type="Proteomes" id="UP000682892"/>
    </source>
</evidence>
<dbReference type="CDD" id="cd00190">
    <property type="entry name" value="Tryp_SPc"/>
    <property type="match status" value="1"/>
</dbReference>
<dbReference type="Gene3D" id="2.40.10.10">
    <property type="entry name" value="Trypsin-like serine proteases"/>
    <property type="match status" value="1"/>
</dbReference>
<dbReference type="Pfam" id="PF00089">
    <property type="entry name" value="Trypsin"/>
    <property type="match status" value="1"/>
</dbReference>
<dbReference type="InterPro" id="IPR009003">
    <property type="entry name" value="Peptidase_S1_PA"/>
</dbReference>
<reference evidence="4" key="3">
    <citation type="submission" date="2012-09" db="EMBL/GenBank/DDBJ databases">
        <authorList>
            <consortium name="VectorBase"/>
        </authorList>
    </citation>
    <scope>NUCLEOTIDE SEQUENCE</scope>
    <source>
        <strain evidence="4">Liverpool</strain>
    </source>
</reference>
<feature type="domain" description="Peptidase S1" evidence="3">
    <location>
        <begin position="26"/>
        <end position="267"/>
    </location>
</feature>
<dbReference type="HOGENOM" id="CLU_006842_7_6_1"/>
<dbReference type="KEGG" id="aag:5576511"/>